<name>G5K9Y5_9STRE</name>
<dbReference type="AlphaFoldDB" id="G5K9Y5"/>
<comment type="caution">
    <text evidence="1">The sequence shown here is derived from an EMBL/GenBank/DDBJ whole genome shotgun (WGS) entry which is preliminary data.</text>
</comment>
<dbReference type="EMBL" id="AEUY02000005">
    <property type="protein sequence ID" value="EHI64370.1"/>
    <property type="molecule type" value="Genomic_DNA"/>
</dbReference>
<dbReference type="Pfam" id="PF09966">
    <property type="entry name" value="DUF2200"/>
    <property type="match status" value="1"/>
</dbReference>
<evidence type="ECO:0000313" key="1">
    <source>
        <dbReference type="EMBL" id="EHI64370.1"/>
    </source>
</evidence>
<sequence>MVIFENKHPPIALTGKSCGSQSETIAENQLPKLGQVDKGVDCLAKGKRVRR</sequence>
<accession>G5K9Y5</accession>
<evidence type="ECO:0000313" key="2">
    <source>
        <dbReference type="Proteomes" id="UP000003217"/>
    </source>
</evidence>
<dbReference type="OrthoDB" id="3192540at2"/>
<reference evidence="1 2" key="1">
    <citation type="journal article" date="2014" name="Int. J. Syst. Evol. Microbiol.">
        <title>Phylogenomics and the dynamic genome evolution of the genus Streptococcus.</title>
        <authorList>
            <consortium name="The Broad Institute Genome Sequencing Platform"/>
            <person name="Richards V.P."/>
            <person name="Palmer S.R."/>
            <person name="Pavinski Bitar P.D."/>
            <person name="Qin X."/>
            <person name="Weinstock G.M."/>
            <person name="Highlander S.K."/>
            <person name="Town C.D."/>
            <person name="Burne R.A."/>
            <person name="Stanhope M.J."/>
        </authorList>
    </citation>
    <scope>NUCLEOTIDE SEQUENCE [LARGE SCALE GENOMIC DNA]</scope>
    <source>
        <strain evidence="1 2">LQ 940-04</strain>
    </source>
</reference>
<dbReference type="Proteomes" id="UP000003217">
    <property type="component" value="Unassembled WGS sequence"/>
</dbReference>
<gene>
    <name evidence="1" type="ORF">STRPS_0805</name>
</gene>
<dbReference type="RefSeq" id="WP_007895318.1">
    <property type="nucleotide sequence ID" value="NZ_AEUY02000005.1"/>
</dbReference>
<proteinExistence type="predicted"/>
<dbReference type="InterPro" id="IPR014580">
    <property type="entry name" value="UCP033199"/>
</dbReference>
<keyword evidence="2" id="KW-1185">Reference proteome</keyword>
<organism evidence="1 2">
    <name type="scientific">Streptococcus pseudoporcinus LQ 940-04</name>
    <dbReference type="NCBI Taxonomy" id="875093"/>
    <lineage>
        <taxon>Bacteria</taxon>
        <taxon>Bacillati</taxon>
        <taxon>Bacillota</taxon>
        <taxon>Bacilli</taxon>
        <taxon>Lactobacillales</taxon>
        <taxon>Streptococcaceae</taxon>
        <taxon>Streptococcus</taxon>
    </lineage>
</organism>
<protein>
    <submittedName>
        <fullName evidence="1">Uncharacterized protein</fullName>
    </submittedName>
</protein>
<dbReference type="GeneID" id="58555359"/>